<feature type="transmembrane region" description="Helical" evidence="6">
    <location>
        <begin position="115"/>
        <end position="139"/>
    </location>
</feature>
<evidence type="ECO:0000313" key="7">
    <source>
        <dbReference type="EMBL" id="MQO92133.1"/>
    </source>
</evidence>
<feature type="transmembrane region" description="Helical" evidence="6">
    <location>
        <begin position="293"/>
        <end position="318"/>
    </location>
</feature>
<dbReference type="GO" id="GO:0005886">
    <property type="term" value="C:plasma membrane"/>
    <property type="evidence" value="ECO:0007669"/>
    <property type="project" value="UniProtKB-SubCell"/>
</dbReference>
<feature type="transmembrane region" description="Helical" evidence="6">
    <location>
        <begin position="360"/>
        <end position="379"/>
    </location>
</feature>
<dbReference type="PANTHER" id="PTHR30250">
    <property type="entry name" value="PST FAMILY PREDICTED COLANIC ACID TRANSPORTER"/>
    <property type="match status" value="1"/>
</dbReference>
<feature type="transmembrane region" description="Helical" evidence="6">
    <location>
        <begin position="442"/>
        <end position="459"/>
    </location>
</feature>
<organism evidence="7 8">
    <name type="scientific">Segatella copri</name>
    <dbReference type="NCBI Taxonomy" id="165179"/>
    <lineage>
        <taxon>Bacteria</taxon>
        <taxon>Pseudomonadati</taxon>
        <taxon>Bacteroidota</taxon>
        <taxon>Bacteroidia</taxon>
        <taxon>Bacteroidales</taxon>
        <taxon>Prevotellaceae</taxon>
        <taxon>Segatella</taxon>
    </lineage>
</organism>
<feature type="transmembrane region" description="Helical" evidence="6">
    <location>
        <begin position="417"/>
        <end position="436"/>
    </location>
</feature>
<feature type="transmembrane region" description="Helical" evidence="6">
    <location>
        <begin position="45"/>
        <end position="67"/>
    </location>
</feature>
<dbReference type="InterPro" id="IPR050833">
    <property type="entry name" value="Poly_Biosynth_Transport"/>
</dbReference>
<evidence type="ECO:0000256" key="3">
    <source>
        <dbReference type="ARBA" id="ARBA00022692"/>
    </source>
</evidence>
<feature type="transmembrane region" description="Helical" evidence="6">
    <location>
        <begin position="330"/>
        <end position="353"/>
    </location>
</feature>
<keyword evidence="3 6" id="KW-0812">Transmembrane</keyword>
<evidence type="ECO:0000256" key="1">
    <source>
        <dbReference type="ARBA" id="ARBA00004651"/>
    </source>
</evidence>
<dbReference type="RefSeq" id="WP_153137917.1">
    <property type="nucleotide sequence ID" value="NZ_CP152484.1"/>
</dbReference>
<dbReference type="EMBL" id="VZAP01000067">
    <property type="protein sequence ID" value="MQO92133.1"/>
    <property type="molecule type" value="Genomic_DNA"/>
</dbReference>
<proteinExistence type="predicted"/>
<name>A0AA90VMM0_9BACT</name>
<dbReference type="AlphaFoldDB" id="A0AA90VMM0"/>
<gene>
    <name evidence="7" type="ORF">F7D31_05510</name>
</gene>
<keyword evidence="2" id="KW-1003">Cell membrane</keyword>
<keyword evidence="4 6" id="KW-1133">Transmembrane helix</keyword>
<feature type="transmembrane region" description="Helical" evidence="6">
    <location>
        <begin position="87"/>
        <end position="109"/>
    </location>
</feature>
<accession>A0AA90VMM0</accession>
<evidence type="ECO:0000256" key="4">
    <source>
        <dbReference type="ARBA" id="ARBA00022989"/>
    </source>
</evidence>
<evidence type="ECO:0000256" key="5">
    <source>
        <dbReference type="ARBA" id="ARBA00023136"/>
    </source>
</evidence>
<evidence type="ECO:0000313" key="8">
    <source>
        <dbReference type="Proteomes" id="UP000421283"/>
    </source>
</evidence>
<dbReference type="PANTHER" id="PTHR30250:SF11">
    <property type="entry name" value="O-ANTIGEN TRANSPORTER-RELATED"/>
    <property type="match status" value="1"/>
</dbReference>
<feature type="transmembrane region" description="Helical" evidence="6">
    <location>
        <begin position="12"/>
        <end position="33"/>
    </location>
</feature>
<feature type="transmembrane region" description="Helical" evidence="6">
    <location>
        <begin position="151"/>
        <end position="168"/>
    </location>
</feature>
<comment type="caution">
    <text evidence="7">The sequence shown here is derived from an EMBL/GenBank/DDBJ whole genome shotgun (WGS) entry which is preliminary data.</text>
</comment>
<protein>
    <recommendedName>
        <fullName evidence="9">Polysaccharide biosynthesis protein</fullName>
    </recommendedName>
</protein>
<evidence type="ECO:0000256" key="6">
    <source>
        <dbReference type="SAM" id="Phobius"/>
    </source>
</evidence>
<keyword evidence="5 6" id="KW-0472">Membrane</keyword>
<comment type="subcellular location">
    <subcellularLocation>
        <location evidence="1">Cell membrane</location>
        <topology evidence="1">Multi-pass membrane protein</topology>
    </subcellularLocation>
</comment>
<feature type="transmembrane region" description="Helical" evidence="6">
    <location>
        <begin position="220"/>
        <end position="244"/>
    </location>
</feature>
<feature type="transmembrane region" description="Helical" evidence="6">
    <location>
        <begin position="174"/>
        <end position="199"/>
    </location>
</feature>
<evidence type="ECO:0000256" key="2">
    <source>
        <dbReference type="ARBA" id="ARBA00022475"/>
    </source>
</evidence>
<feature type="transmembrane region" description="Helical" evidence="6">
    <location>
        <begin position="256"/>
        <end position="281"/>
    </location>
</feature>
<dbReference type="Proteomes" id="UP000421283">
    <property type="component" value="Unassembled WGS sequence"/>
</dbReference>
<sequence>MNSNKKSFLKTSAYAVFSQVVSLCCGLVTSLLLPKILGIEHFGYWQYFFLCSSYVGLLHFGFSDGIYLALGGKKFSEINRKQYYPQLLLVSFLQMVIALLVALYSYLFLKGAYQVVFYFLGVYIIVENVYKLLSFVLMATDKMRYYSKTVVIDKVTFLGLLFVFLVLFNKDSFVNVIFSYLCARFIALAFVSTCFGGVFDFTVTSNLFARNNLRATCGNMIVGISLTISNLLSTFIIGSGRFFVEHNWGISVFAKISFAVSLSMFVLTFISQIGLVLFPYLCSMEKDRQRQLLDMLTFVIGLFAMVCFIGFVPLSLIIKTWIPKYVDSLSYLMILCPIALFETRMVLVFGTYFKTFRKQIVLLKINLASVLFAVFFYYLSSNVVNCINMLVVGMLVSIMLRSYLCQFYLYRYLNVKLDRFVICMEILTSVFMILAYNLFASMLLFSLVYVVSLTILALVRKEKIKYSYLLIKS</sequence>
<reference evidence="8" key="1">
    <citation type="submission" date="2019-09" db="EMBL/GenBank/DDBJ databases">
        <title>Distinct polysaccharide growth profiles of human intestinal Prevotella copri isolates.</title>
        <authorList>
            <person name="Fehlner-Peach H."/>
            <person name="Magnabosco C."/>
            <person name="Raghavan V."/>
            <person name="Scher J.U."/>
            <person name="Tett A."/>
            <person name="Cox L.M."/>
            <person name="Gottsegen C."/>
            <person name="Watters A."/>
            <person name="Wiltshire- Gordon J.D."/>
            <person name="Segata N."/>
            <person name="Bonneau R."/>
            <person name="Littman D.R."/>
        </authorList>
    </citation>
    <scope>NUCLEOTIDE SEQUENCE [LARGE SCALE GENOMIC DNA]</scope>
    <source>
        <strain evidence="8">iAU3127</strain>
    </source>
</reference>
<evidence type="ECO:0008006" key="9">
    <source>
        <dbReference type="Google" id="ProtNLM"/>
    </source>
</evidence>
<feature type="transmembrane region" description="Helical" evidence="6">
    <location>
        <begin position="391"/>
        <end position="410"/>
    </location>
</feature>